<evidence type="ECO:0000313" key="3">
    <source>
        <dbReference type="Proteomes" id="UP000636960"/>
    </source>
</evidence>
<dbReference type="AlphaFoldDB" id="A0A919JWV4"/>
<accession>A0A919JWV4</accession>
<proteinExistence type="predicted"/>
<comment type="caution">
    <text evidence="2">The sequence shown here is derived from an EMBL/GenBank/DDBJ whole genome shotgun (WGS) entry which is preliminary data.</text>
</comment>
<evidence type="ECO:0000256" key="1">
    <source>
        <dbReference type="SAM" id="Phobius"/>
    </source>
</evidence>
<protein>
    <recommendedName>
        <fullName evidence="4">SnoaL-like domain-containing protein</fullName>
    </recommendedName>
</protein>
<organism evidence="2 3">
    <name type="scientific">Paractinoplanes rishiriensis</name>
    <dbReference type="NCBI Taxonomy" id="1050105"/>
    <lineage>
        <taxon>Bacteria</taxon>
        <taxon>Bacillati</taxon>
        <taxon>Actinomycetota</taxon>
        <taxon>Actinomycetes</taxon>
        <taxon>Micromonosporales</taxon>
        <taxon>Micromonosporaceae</taxon>
        <taxon>Paractinoplanes</taxon>
    </lineage>
</organism>
<gene>
    <name evidence="2" type="ORF">Ari01nite_41560</name>
</gene>
<keyword evidence="1" id="KW-0812">Transmembrane</keyword>
<dbReference type="SUPFAM" id="SSF54427">
    <property type="entry name" value="NTF2-like"/>
    <property type="match status" value="1"/>
</dbReference>
<name>A0A919JWV4_9ACTN</name>
<keyword evidence="1" id="KW-1133">Transmembrane helix</keyword>
<dbReference type="Proteomes" id="UP000636960">
    <property type="component" value="Unassembled WGS sequence"/>
</dbReference>
<sequence length="205" mass="23068">MITLTDRLSPLWNRVKARYARWEQRCVARFAHWPVGRRWVTFVLLPTLVLCCGGTVVGVPTVWVLRETVEASRGAPAPDAAASEYLMALGYNNDEGLLAILDNDRQDELLAGWRAYRKAMDTTDPPPARLDFAGLTVGPVDDDQAEVTTDVSATWWHTEGRAQFYKSEAHTWRFKTREDNGWQVVAVQAPVWCGGYVRLDACEQG</sequence>
<dbReference type="RefSeq" id="WP_239162885.1">
    <property type="nucleotide sequence ID" value="NZ_BOMV01000049.1"/>
</dbReference>
<keyword evidence="3" id="KW-1185">Reference proteome</keyword>
<dbReference type="EMBL" id="BOMV01000049">
    <property type="protein sequence ID" value="GIE96691.1"/>
    <property type="molecule type" value="Genomic_DNA"/>
</dbReference>
<evidence type="ECO:0000313" key="2">
    <source>
        <dbReference type="EMBL" id="GIE96691.1"/>
    </source>
</evidence>
<evidence type="ECO:0008006" key="4">
    <source>
        <dbReference type="Google" id="ProtNLM"/>
    </source>
</evidence>
<keyword evidence="1" id="KW-0472">Membrane</keyword>
<feature type="transmembrane region" description="Helical" evidence="1">
    <location>
        <begin position="39"/>
        <end position="65"/>
    </location>
</feature>
<dbReference type="InterPro" id="IPR032710">
    <property type="entry name" value="NTF2-like_dom_sf"/>
</dbReference>
<reference evidence="2" key="1">
    <citation type="submission" date="2021-01" db="EMBL/GenBank/DDBJ databases">
        <title>Whole genome shotgun sequence of Actinoplanes rishiriensis NBRC 108556.</title>
        <authorList>
            <person name="Komaki H."/>
            <person name="Tamura T."/>
        </authorList>
    </citation>
    <scope>NUCLEOTIDE SEQUENCE</scope>
    <source>
        <strain evidence="2">NBRC 108556</strain>
    </source>
</reference>